<dbReference type="InterPro" id="IPR027417">
    <property type="entry name" value="P-loop_NTPase"/>
</dbReference>
<dbReference type="Gene3D" id="2.130.10.10">
    <property type="entry name" value="YVTN repeat-like/Quinoprotein amine dehydrogenase"/>
    <property type="match status" value="5"/>
</dbReference>
<feature type="repeat" description="WD" evidence="3">
    <location>
        <begin position="1575"/>
        <end position="1609"/>
    </location>
</feature>
<keyword evidence="1 3" id="KW-0853">WD repeat</keyword>
<dbReference type="RefSeq" id="WP_072717773.1">
    <property type="nucleotide sequence ID" value="NZ_LN889782.1"/>
</dbReference>
<keyword evidence="4" id="KW-0175">Coiled coil</keyword>
<dbReference type="Gene3D" id="1.25.40.10">
    <property type="entry name" value="Tetratricopeptide repeat domain"/>
    <property type="match status" value="1"/>
</dbReference>
<feature type="repeat" description="WD" evidence="3">
    <location>
        <begin position="1441"/>
        <end position="1473"/>
    </location>
</feature>
<dbReference type="InterPro" id="IPR001680">
    <property type="entry name" value="WD40_rpt"/>
</dbReference>
<feature type="repeat" description="WD" evidence="3">
    <location>
        <begin position="1187"/>
        <end position="1221"/>
    </location>
</feature>
<dbReference type="Gene3D" id="3.40.50.300">
    <property type="entry name" value="P-loop containing nucleotide triphosphate hydrolases"/>
    <property type="match status" value="1"/>
</dbReference>
<dbReference type="InterPro" id="IPR036322">
    <property type="entry name" value="WD40_repeat_dom_sf"/>
</dbReference>
<organism evidence="6 7">
    <name type="scientific">Planktothrix tepida PCC 9214</name>
    <dbReference type="NCBI Taxonomy" id="671072"/>
    <lineage>
        <taxon>Bacteria</taxon>
        <taxon>Bacillati</taxon>
        <taxon>Cyanobacteriota</taxon>
        <taxon>Cyanophyceae</taxon>
        <taxon>Oscillatoriophycideae</taxon>
        <taxon>Oscillatoriales</taxon>
        <taxon>Microcoleaceae</taxon>
        <taxon>Planktothrix</taxon>
    </lineage>
</organism>
<dbReference type="InterPro" id="IPR011990">
    <property type="entry name" value="TPR-like_helical_dom_sf"/>
</dbReference>
<dbReference type="PANTHER" id="PTHR44019">
    <property type="entry name" value="WD REPEAT-CONTAINING PROTEIN 55"/>
    <property type="match status" value="1"/>
</dbReference>
<feature type="repeat" description="WD" evidence="3">
    <location>
        <begin position="1400"/>
        <end position="1431"/>
    </location>
</feature>
<feature type="domain" description="Novel STAND NTPase 1" evidence="5">
    <location>
        <begin position="533"/>
        <end position="864"/>
    </location>
</feature>
<dbReference type="PROSITE" id="PS50294">
    <property type="entry name" value="WD_REPEATS_REGION"/>
    <property type="match status" value="10"/>
</dbReference>
<feature type="coiled-coil region" evidence="4">
    <location>
        <begin position="904"/>
        <end position="965"/>
    </location>
</feature>
<feature type="repeat" description="WD" evidence="3">
    <location>
        <begin position="1354"/>
        <end position="1385"/>
    </location>
</feature>
<dbReference type="SUPFAM" id="SSF52540">
    <property type="entry name" value="P-loop containing nucleoside triphosphate hydrolases"/>
    <property type="match status" value="1"/>
</dbReference>
<dbReference type="CDD" id="cd00200">
    <property type="entry name" value="WD40"/>
    <property type="match status" value="1"/>
</dbReference>
<evidence type="ECO:0000256" key="2">
    <source>
        <dbReference type="ARBA" id="ARBA00022737"/>
    </source>
</evidence>
<feature type="repeat" description="WD" evidence="3">
    <location>
        <begin position="1146"/>
        <end position="1177"/>
    </location>
</feature>
<dbReference type="InterPro" id="IPR050505">
    <property type="entry name" value="WDR55/POC1"/>
</dbReference>
<dbReference type="SMART" id="SM00320">
    <property type="entry name" value="WD40"/>
    <property type="match status" value="14"/>
</dbReference>
<name>A0A1J1LDY1_9CYAN</name>
<evidence type="ECO:0000256" key="4">
    <source>
        <dbReference type="SAM" id="Coils"/>
    </source>
</evidence>
<dbReference type="Pfam" id="PF20703">
    <property type="entry name" value="nSTAND1"/>
    <property type="match status" value="1"/>
</dbReference>
<dbReference type="PROSITE" id="PS00678">
    <property type="entry name" value="WD_REPEATS_1"/>
    <property type="match status" value="2"/>
</dbReference>
<proteinExistence type="predicted"/>
<dbReference type="Proteomes" id="UP000184315">
    <property type="component" value="Unassembled WGS sequence"/>
</dbReference>
<keyword evidence="2" id="KW-0677">Repeat</keyword>
<dbReference type="OrthoDB" id="433942at2"/>
<accession>A0A1J1LDY1</accession>
<dbReference type="PRINTS" id="PR00320">
    <property type="entry name" value="GPROTEINBRPT"/>
</dbReference>
<evidence type="ECO:0000259" key="5">
    <source>
        <dbReference type="Pfam" id="PF20703"/>
    </source>
</evidence>
<dbReference type="InterPro" id="IPR019775">
    <property type="entry name" value="WD40_repeat_CS"/>
</dbReference>
<dbReference type="SUPFAM" id="SSF48452">
    <property type="entry name" value="TPR-like"/>
    <property type="match status" value="1"/>
</dbReference>
<dbReference type="PROSITE" id="PS50082">
    <property type="entry name" value="WD_REPEATS_2"/>
    <property type="match status" value="10"/>
</dbReference>
<feature type="repeat" description="WD" evidence="3">
    <location>
        <begin position="1312"/>
        <end position="1344"/>
    </location>
</feature>
<gene>
    <name evidence="6" type="ORF">PL9214290396</name>
</gene>
<feature type="repeat" description="WD" evidence="3">
    <location>
        <begin position="1055"/>
        <end position="1089"/>
    </location>
</feature>
<dbReference type="PANTHER" id="PTHR44019:SF8">
    <property type="entry name" value="POC1 CENTRIOLAR PROTEIN HOMOLOG"/>
    <property type="match status" value="1"/>
</dbReference>
<evidence type="ECO:0000256" key="3">
    <source>
        <dbReference type="PROSITE-ProRule" id="PRU00221"/>
    </source>
</evidence>
<dbReference type="SUPFAM" id="SSF50978">
    <property type="entry name" value="WD40 repeat-like"/>
    <property type="match status" value="2"/>
</dbReference>
<feature type="repeat" description="WD" evidence="3">
    <location>
        <begin position="1228"/>
        <end position="1269"/>
    </location>
</feature>
<keyword evidence="7" id="KW-1185">Reference proteome</keyword>
<dbReference type="Pfam" id="PF00400">
    <property type="entry name" value="WD40"/>
    <property type="match status" value="12"/>
</dbReference>
<evidence type="ECO:0000313" key="6">
    <source>
        <dbReference type="EMBL" id="CUR30805.1"/>
    </source>
</evidence>
<dbReference type="EMBL" id="CZDF01000132">
    <property type="protein sequence ID" value="CUR30805.1"/>
    <property type="molecule type" value="Genomic_DNA"/>
</dbReference>
<dbReference type="InterPro" id="IPR049052">
    <property type="entry name" value="nSTAND1"/>
</dbReference>
<dbReference type="STRING" id="671072.PL9214290396"/>
<sequence>MALYPVNDIISHNHQQIHTLGRALAKMQGSFSLLLVRCNYESLRKQIVTQLKQESSLLIDEFQLSPTSQTLYGSIKTEVESNYPSVLMVYGLESVVAIDLVLHSANLGREAFRNFPFPIVLWINDKLWKKLNRNAPDFTSWATTYEFLLSSDELIRFLEERSSLVFAKVLAAGAEGFLPTAAILGSESGTELQAAYQDLKKREITIDQSLEAKLKWIYGRYFYSQQHIPLALQQYQQALRFWQQYPQQLALETQHGKSLQELINSSDTADNFLLWQGLIWFEIGLCWCYLAEQHRHRNGEREWKQARDCFQQCVKRFEDAQKPDLVAIFLNKIGETLIHLQDWKSLRNLALKGRKLHQKLGDRFLIQLAQDYGFLAFVALADQDWNNTQELASVSLEILVLESRKNPDNPCIPVIKSFCLFVLARAFEQQGLKLEAIETLKTSAQTIKTTLLTVSLIRLYLYILQTLSHLYFERGDYQEAFQIKEEYRNQSSAYGYTAFVGAGRLQPRKQAVTSTLDPSQFTDNFTDEITASGREEAINYLLKRMASNYHKLTVIYGQSGVGKSSILRAGLVPAVLRKIIDARISIPIIIKTYNSFIIELEEKIMKQDLEDLNPAVPLILDTDFNDAETQLEPQNYTIILTKVIEKLQENGRQNLLTVLIFDQFEELFFVQSPNNQKLFFEFLKDALNLPFVKVIISLREDYLHYLLEGSRQVNLEAINNDILSKDILFYLGNFSETEAYNVIKSLTDRAHFYLEDALIQALVQDLAGDRGEIRPIELQVVGTQLQAENITTLEAYQQQGPKQKLVERFLEEVIQDCGPENEAMARFVLYALTDENDTRPLKTRTELIEELKQKLNPEQVLNCLDIILYILEKSGLVYRDVSPTGEFYQLVHDYLAGFIRRQNRNEQEEEIAKLQQEKAQLIREKEMSKKLAEEQEKLAKEREKVVEEQEKRHKAEEKNRRLERFLGLIIGTVVIGVAGMFYFNAQNQVKARIQALTSAKDALLLADQQDQLGVLTTTVQIGQNTLETKASEATKTEIAQGLMQMISRIQERNRLEGHQGTILGVNFSPDGKRIATASSDRTLKIWSLDGKLLTKPGQFPHTSPIKSVRYSPDGKIIATTTASVDDPNQNQVLLWTENGTPIPHRLMKHQEVINSISFSYDGKKLVTSSNDKTVKVWALDGTLLREFKGHKDRVFDAEFSPDGQKIASCSKDGELKIWSIDGTLIHSIKAHNQPVYDLDFSPDGKLIVSASGDRTLKLWNAETGVEIKVPLKGHNDDVLSVNFSPDGQFLVSGSRDRTVKLWNLKGILLKTFTGHRDDVWGVEFSPDGQTLVSVSADTTARLWDRSRDPLNTTLQGHTGRVWSVSFSPDNQILATGSEDKTVKLWGYQKPLQYSSKPFLTLQHPSKVNWVSFSPNSQEIATASEDKILRVWRKDGQLLQTLSGHTQAVKAVTFSPDGQTLASASEDKTVKLWDKQGKLITTLPHQDAVWDVRFSPDGKTLATSASTLKPTNQPPANGVTLWTKQGKQWQPTSKLPAENPVTTLSFLGNSQQLAVAVNDQVTLWELNDKKSHSSCPLGHHATVQSLSYYFQGQILATASDDKKVRLWQINDRLWDLSNCNGIEPLMVLEQNDFVNNISFSSGDAPLLAIAKDNGTVILWSLANLDLHHQMEQSCTWLHDYLTTNSTQLQEQNRNLCNYPVNTDSSRANGINK</sequence>
<evidence type="ECO:0000313" key="7">
    <source>
        <dbReference type="Proteomes" id="UP000184315"/>
    </source>
</evidence>
<protein>
    <submittedName>
        <fullName evidence="6">WD-40 repeat protein</fullName>
    </submittedName>
</protein>
<feature type="repeat" description="WD" evidence="3">
    <location>
        <begin position="1271"/>
        <end position="1305"/>
    </location>
</feature>
<dbReference type="InterPro" id="IPR020472">
    <property type="entry name" value="WD40_PAC1"/>
</dbReference>
<reference evidence="7" key="1">
    <citation type="submission" date="2015-10" db="EMBL/GenBank/DDBJ databases">
        <authorList>
            <person name="Regsiter A."/>
            <person name="william w."/>
        </authorList>
    </citation>
    <scope>NUCLEOTIDE SEQUENCE [LARGE SCALE GENOMIC DNA]</scope>
</reference>
<evidence type="ECO:0000256" key="1">
    <source>
        <dbReference type="ARBA" id="ARBA00022574"/>
    </source>
</evidence>
<dbReference type="InterPro" id="IPR015943">
    <property type="entry name" value="WD40/YVTN_repeat-like_dom_sf"/>
</dbReference>
<dbReference type="CDD" id="cd22265">
    <property type="entry name" value="UDM1_RNF168"/>
    <property type="match status" value="1"/>
</dbReference>